<dbReference type="InterPro" id="IPR053160">
    <property type="entry name" value="MFS_DHA3_Transporter"/>
</dbReference>
<dbReference type="PANTHER" id="PTHR23530">
    <property type="entry name" value="TRANSPORT PROTEIN-RELATED"/>
    <property type="match status" value="1"/>
</dbReference>
<evidence type="ECO:0000256" key="5">
    <source>
        <dbReference type="SAM" id="Phobius"/>
    </source>
</evidence>
<keyword evidence="3 5" id="KW-1133">Transmembrane helix</keyword>
<evidence type="ECO:0000256" key="3">
    <source>
        <dbReference type="ARBA" id="ARBA00022989"/>
    </source>
</evidence>
<evidence type="ECO:0000256" key="1">
    <source>
        <dbReference type="ARBA" id="ARBA00004141"/>
    </source>
</evidence>
<comment type="subcellular location">
    <subcellularLocation>
        <location evidence="1">Membrane</location>
        <topology evidence="1">Multi-pass membrane protein</topology>
    </subcellularLocation>
</comment>
<accession>A0A0F9KHC0</accession>
<dbReference type="PROSITE" id="PS00216">
    <property type="entry name" value="SUGAR_TRANSPORT_1"/>
    <property type="match status" value="1"/>
</dbReference>
<dbReference type="InterPro" id="IPR005829">
    <property type="entry name" value="Sugar_transporter_CS"/>
</dbReference>
<gene>
    <name evidence="8" type="ORF">LCGC14_1577950</name>
    <name evidence="7" type="ORF">LCGC14_1703360</name>
</gene>
<dbReference type="SUPFAM" id="SSF103473">
    <property type="entry name" value="MFS general substrate transporter"/>
    <property type="match status" value="1"/>
</dbReference>
<dbReference type="AlphaFoldDB" id="A0A0F9KHC0"/>
<dbReference type="InterPro" id="IPR036259">
    <property type="entry name" value="MFS_trans_sf"/>
</dbReference>
<feature type="non-terminal residue" evidence="7">
    <location>
        <position position="108"/>
    </location>
</feature>
<dbReference type="EMBL" id="LAZR01015083">
    <property type="protein sequence ID" value="KKM14710.1"/>
    <property type="molecule type" value="Genomic_DNA"/>
</dbReference>
<evidence type="ECO:0000256" key="2">
    <source>
        <dbReference type="ARBA" id="ARBA00022692"/>
    </source>
</evidence>
<feature type="transmembrane region" description="Helical" evidence="5">
    <location>
        <begin position="46"/>
        <end position="66"/>
    </location>
</feature>
<feature type="domain" description="Major facilitator superfamily (MFS) profile" evidence="6">
    <location>
        <begin position="1"/>
        <end position="108"/>
    </location>
</feature>
<dbReference type="PROSITE" id="PS50850">
    <property type="entry name" value="MFS"/>
    <property type="match status" value="1"/>
</dbReference>
<dbReference type="GO" id="GO:0022857">
    <property type="term" value="F:transmembrane transporter activity"/>
    <property type="evidence" value="ECO:0007669"/>
    <property type="project" value="InterPro"/>
</dbReference>
<protein>
    <recommendedName>
        <fullName evidence="6">Major facilitator superfamily (MFS) profile domain-containing protein</fullName>
    </recommendedName>
</protein>
<reference evidence="7" key="1">
    <citation type="journal article" date="2015" name="Nature">
        <title>Complex archaea that bridge the gap between prokaryotes and eukaryotes.</title>
        <authorList>
            <person name="Spang A."/>
            <person name="Saw J.H."/>
            <person name="Jorgensen S.L."/>
            <person name="Zaremba-Niedzwiedzka K."/>
            <person name="Martijn J."/>
            <person name="Lind A.E."/>
            <person name="van Eijk R."/>
            <person name="Schleper C."/>
            <person name="Guy L."/>
            <person name="Ettema T.J."/>
        </authorList>
    </citation>
    <scope>NUCLEOTIDE SEQUENCE</scope>
</reference>
<evidence type="ECO:0000259" key="6">
    <source>
        <dbReference type="PROSITE" id="PS50850"/>
    </source>
</evidence>
<dbReference type="InterPro" id="IPR020846">
    <property type="entry name" value="MFS_dom"/>
</dbReference>
<comment type="caution">
    <text evidence="7">The sequence shown here is derived from an EMBL/GenBank/DDBJ whole genome shotgun (WGS) entry which is preliminary data.</text>
</comment>
<evidence type="ECO:0000313" key="8">
    <source>
        <dbReference type="EMBL" id="KKM27113.1"/>
    </source>
</evidence>
<keyword evidence="2 5" id="KW-0812">Transmembrane</keyword>
<dbReference type="PANTHER" id="PTHR23530:SF1">
    <property type="entry name" value="PERMEASE, MAJOR FACILITATOR SUPERFAMILY-RELATED"/>
    <property type="match status" value="1"/>
</dbReference>
<evidence type="ECO:0000256" key="4">
    <source>
        <dbReference type="ARBA" id="ARBA00023136"/>
    </source>
</evidence>
<sequence length="108" mass="12211">MSEKKASERNYKSNIFKIYIFSFILGIHTVRGVYIPYMTVWGGLSFFQIMLLQSFFTAMIVILEIPSGAIADFLGRKTALVLSALSIALAAYTYSIIPNFYIFMLAET</sequence>
<dbReference type="Gene3D" id="1.20.1250.20">
    <property type="entry name" value="MFS general substrate transporter like domains"/>
    <property type="match status" value="1"/>
</dbReference>
<keyword evidence="4 5" id="KW-0472">Membrane</keyword>
<feature type="transmembrane region" description="Helical" evidence="5">
    <location>
        <begin position="78"/>
        <end position="97"/>
    </location>
</feature>
<evidence type="ECO:0000313" key="7">
    <source>
        <dbReference type="EMBL" id="KKM14710.1"/>
    </source>
</evidence>
<organism evidence="7">
    <name type="scientific">marine sediment metagenome</name>
    <dbReference type="NCBI Taxonomy" id="412755"/>
    <lineage>
        <taxon>unclassified sequences</taxon>
        <taxon>metagenomes</taxon>
        <taxon>ecological metagenomes</taxon>
    </lineage>
</organism>
<name>A0A0F9KHC0_9ZZZZ</name>
<feature type="transmembrane region" description="Helical" evidence="5">
    <location>
        <begin position="15"/>
        <end position="34"/>
    </location>
</feature>
<proteinExistence type="predicted"/>
<dbReference type="EMBL" id="LAZR01012385">
    <property type="protein sequence ID" value="KKM27113.1"/>
    <property type="molecule type" value="Genomic_DNA"/>
</dbReference>
<dbReference type="GO" id="GO:0016020">
    <property type="term" value="C:membrane"/>
    <property type="evidence" value="ECO:0007669"/>
    <property type="project" value="UniProtKB-SubCell"/>
</dbReference>